<name>A0A2D0MWU0_FLAN2</name>
<sequence>MAKPSKKSYLEAKAKQFNITRNEIVNSEHAITIYKKTLEAIADVLSDPNYNLAEHQPEFLEVIRSDIAQISQYLRKYRGTDPSRADINVVKGYLDSAISQISVVAKRFKNKSIGPEEELKCVKMLQACGGNLDIAVHYFGGFLLLFTLF</sequence>
<proteinExistence type="predicted"/>
<protein>
    <submittedName>
        <fullName evidence="1">Uncharacterized protein</fullName>
    </submittedName>
</protein>
<dbReference type="Proteomes" id="UP000223913">
    <property type="component" value="Unassembled WGS sequence"/>
</dbReference>
<comment type="caution">
    <text evidence="1">The sequence shown here is derived from an EMBL/GenBank/DDBJ whole genome shotgun (WGS) entry which is preliminary data.</text>
</comment>
<evidence type="ECO:0000313" key="2">
    <source>
        <dbReference type="Proteomes" id="UP000223913"/>
    </source>
</evidence>
<keyword evidence="2" id="KW-1185">Reference proteome</keyword>
<dbReference type="AlphaFoldDB" id="A0A2D0MWU0"/>
<dbReference type="RefSeq" id="WP_099155887.1">
    <property type="nucleotide sequence ID" value="NZ_PDUD01000080.1"/>
</dbReference>
<reference evidence="1 2" key="1">
    <citation type="submission" date="2017-10" db="EMBL/GenBank/DDBJ databases">
        <title>The draft genome sequence of Lewinella nigricans NBRC 102662.</title>
        <authorList>
            <person name="Wang K."/>
        </authorList>
    </citation>
    <scope>NUCLEOTIDE SEQUENCE [LARGE SCALE GENOMIC DNA]</scope>
    <source>
        <strain evidence="1 2">NBRC 102662</strain>
    </source>
</reference>
<gene>
    <name evidence="1" type="ORF">CRP01_40850</name>
</gene>
<evidence type="ECO:0000313" key="1">
    <source>
        <dbReference type="EMBL" id="PHN00705.1"/>
    </source>
</evidence>
<dbReference type="EMBL" id="PDUD01000080">
    <property type="protein sequence ID" value="PHN00705.1"/>
    <property type="molecule type" value="Genomic_DNA"/>
</dbReference>
<accession>A0A2D0MWU0</accession>
<organism evidence="1 2">
    <name type="scientific">Flavilitoribacter nigricans (strain ATCC 23147 / DSM 23189 / NBRC 102662 / NCIMB 1420 / SS-2)</name>
    <name type="common">Lewinella nigricans</name>
    <dbReference type="NCBI Taxonomy" id="1122177"/>
    <lineage>
        <taxon>Bacteria</taxon>
        <taxon>Pseudomonadati</taxon>
        <taxon>Bacteroidota</taxon>
        <taxon>Saprospiria</taxon>
        <taxon>Saprospirales</taxon>
        <taxon>Lewinellaceae</taxon>
        <taxon>Flavilitoribacter</taxon>
    </lineage>
</organism>